<sequence>MSTPMFEGYNPVEACSRVTDKTFQNATKLSANQLTLTCKVLHNIIAHIIVPWKCHPNEVTLFDLFLLDSFLVYRKIDFPFIVLNHMNHVYSARRIVGFPYGMLLTKIFHHFEVPISNKVSNSQKPTNTINLSTLKRMKIVKEQGQWVMKTQGFDTESRPSMLSFEGDEVMGDDEQKEEDIPFPSPNHDMPRSSFSSLS</sequence>
<name>A0ABD1PCG7_9LAMI</name>
<dbReference type="Proteomes" id="UP001604336">
    <property type="component" value="Unassembled WGS sequence"/>
</dbReference>
<evidence type="ECO:0000313" key="2">
    <source>
        <dbReference type="EMBL" id="KAL2461582.1"/>
    </source>
</evidence>
<accession>A0ABD1PCG7</accession>
<reference evidence="3" key="1">
    <citation type="submission" date="2024-07" db="EMBL/GenBank/DDBJ databases">
        <title>Two chromosome-level genome assemblies of Korean endemic species Abeliophyllum distichum and Forsythia ovata (Oleaceae).</title>
        <authorList>
            <person name="Jang H."/>
        </authorList>
    </citation>
    <scope>NUCLEOTIDE SEQUENCE [LARGE SCALE GENOMIC DNA]</scope>
</reference>
<dbReference type="AlphaFoldDB" id="A0ABD1PCG7"/>
<evidence type="ECO:0000313" key="3">
    <source>
        <dbReference type="Proteomes" id="UP001604336"/>
    </source>
</evidence>
<organism evidence="2 3">
    <name type="scientific">Abeliophyllum distichum</name>
    <dbReference type="NCBI Taxonomy" id="126358"/>
    <lineage>
        <taxon>Eukaryota</taxon>
        <taxon>Viridiplantae</taxon>
        <taxon>Streptophyta</taxon>
        <taxon>Embryophyta</taxon>
        <taxon>Tracheophyta</taxon>
        <taxon>Spermatophyta</taxon>
        <taxon>Magnoliopsida</taxon>
        <taxon>eudicotyledons</taxon>
        <taxon>Gunneridae</taxon>
        <taxon>Pentapetalae</taxon>
        <taxon>asterids</taxon>
        <taxon>lamiids</taxon>
        <taxon>Lamiales</taxon>
        <taxon>Oleaceae</taxon>
        <taxon>Forsythieae</taxon>
        <taxon>Abeliophyllum</taxon>
    </lineage>
</organism>
<proteinExistence type="predicted"/>
<feature type="compositionally biased region" description="Acidic residues" evidence="1">
    <location>
        <begin position="165"/>
        <end position="177"/>
    </location>
</feature>
<evidence type="ECO:0000256" key="1">
    <source>
        <dbReference type="SAM" id="MobiDB-lite"/>
    </source>
</evidence>
<feature type="region of interest" description="Disordered" evidence="1">
    <location>
        <begin position="157"/>
        <end position="198"/>
    </location>
</feature>
<protein>
    <submittedName>
        <fullName evidence="2">Uncharacterized protein</fullName>
    </submittedName>
</protein>
<dbReference type="EMBL" id="JBFOLK010000014">
    <property type="protein sequence ID" value="KAL2461582.1"/>
    <property type="molecule type" value="Genomic_DNA"/>
</dbReference>
<gene>
    <name evidence="2" type="ORF">Adt_45002</name>
</gene>
<comment type="caution">
    <text evidence="2">The sequence shown here is derived from an EMBL/GenBank/DDBJ whole genome shotgun (WGS) entry which is preliminary data.</text>
</comment>
<keyword evidence="3" id="KW-1185">Reference proteome</keyword>